<dbReference type="AlphaFoldDB" id="A0A2J6RHE1"/>
<feature type="region of interest" description="Disordered" evidence="1">
    <location>
        <begin position="128"/>
        <end position="153"/>
    </location>
</feature>
<evidence type="ECO:0000313" key="2">
    <source>
        <dbReference type="EMBL" id="PMD37945.1"/>
    </source>
</evidence>
<evidence type="ECO:0000313" key="3">
    <source>
        <dbReference type="Proteomes" id="UP000235786"/>
    </source>
</evidence>
<reference evidence="2 3" key="1">
    <citation type="submission" date="2016-04" db="EMBL/GenBank/DDBJ databases">
        <title>A degradative enzymes factory behind the ericoid mycorrhizal symbiosis.</title>
        <authorList>
            <consortium name="DOE Joint Genome Institute"/>
            <person name="Martino E."/>
            <person name="Morin E."/>
            <person name="Grelet G."/>
            <person name="Kuo A."/>
            <person name="Kohler A."/>
            <person name="Daghino S."/>
            <person name="Barry K."/>
            <person name="Choi C."/>
            <person name="Cichocki N."/>
            <person name="Clum A."/>
            <person name="Copeland A."/>
            <person name="Hainaut M."/>
            <person name="Haridas S."/>
            <person name="Labutti K."/>
            <person name="Lindquist E."/>
            <person name="Lipzen A."/>
            <person name="Khouja H.-R."/>
            <person name="Murat C."/>
            <person name="Ohm R."/>
            <person name="Olson A."/>
            <person name="Spatafora J."/>
            <person name="Veneault-Fourrey C."/>
            <person name="Henrissat B."/>
            <person name="Grigoriev I."/>
            <person name="Martin F."/>
            <person name="Perotto S."/>
        </authorList>
    </citation>
    <scope>NUCLEOTIDE SEQUENCE [LARGE SCALE GENOMIC DNA]</scope>
    <source>
        <strain evidence="2 3">F</strain>
    </source>
</reference>
<accession>A0A2J6RHE1</accession>
<organism evidence="2 3">
    <name type="scientific">Hyaloscypha variabilis (strain UAMH 11265 / GT02V1 / F)</name>
    <name type="common">Meliniomyces variabilis</name>
    <dbReference type="NCBI Taxonomy" id="1149755"/>
    <lineage>
        <taxon>Eukaryota</taxon>
        <taxon>Fungi</taxon>
        <taxon>Dikarya</taxon>
        <taxon>Ascomycota</taxon>
        <taxon>Pezizomycotina</taxon>
        <taxon>Leotiomycetes</taxon>
        <taxon>Helotiales</taxon>
        <taxon>Hyaloscyphaceae</taxon>
        <taxon>Hyaloscypha</taxon>
        <taxon>Hyaloscypha variabilis</taxon>
    </lineage>
</organism>
<proteinExistence type="predicted"/>
<name>A0A2J6RHE1_HYAVF</name>
<dbReference type="Proteomes" id="UP000235786">
    <property type="component" value="Unassembled WGS sequence"/>
</dbReference>
<gene>
    <name evidence="2" type="ORF">L207DRAFT_530898</name>
</gene>
<protein>
    <submittedName>
        <fullName evidence="2">Uncharacterized protein</fullName>
    </submittedName>
</protein>
<keyword evidence="3" id="KW-1185">Reference proteome</keyword>
<feature type="compositionally biased region" description="Low complexity" evidence="1">
    <location>
        <begin position="132"/>
        <end position="151"/>
    </location>
</feature>
<evidence type="ECO:0000256" key="1">
    <source>
        <dbReference type="SAM" id="MobiDB-lite"/>
    </source>
</evidence>
<sequence>MSDHKGPQRPYFPDSALKARLLGNLSSRRLENEEGGSFAPSNQVDRLLESTTSKWKVTQQAGLLDPELSFDSHRPNPKLILGPKIFGLLITLPQIIASSADEKVWSMWHALVGILLWDRRNYYQMEELNTTPGQSPSDSQSPSNPQPNHNSAELRGCIGRLREVFALTNIILFGGAARSHDPD</sequence>
<dbReference type="EMBL" id="KZ613948">
    <property type="protein sequence ID" value="PMD37945.1"/>
    <property type="molecule type" value="Genomic_DNA"/>
</dbReference>